<dbReference type="NCBIfam" id="TIGR01614">
    <property type="entry name" value="PME_inhib"/>
    <property type="match status" value="1"/>
</dbReference>
<evidence type="ECO:0000259" key="4">
    <source>
        <dbReference type="SMART" id="SM00856"/>
    </source>
</evidence>
<dbReference type="FunFam" id="1.20.140.40:FF:000005">
    <property type="entry name" value="Pectin methylesterase inhibitor 1"/>
    <property type="match status" value="1"/>
</dbReference>
<evidence type="ECO:0000256" key="1">
    <source>
        <dbReference type="ARBA" id="ARBA00022729"/>
    </source>
</evidence>
<evidence type="ECO:0000313" key="6">
    <source>
        <dbReference type="Proteomes" id="UP001165190"/>
    </source>
</evidence>
<sequence length="206" mass="22865">MKPLHFVFFFFFFFFYFYPVSTLSYAVYDASAATITATDFIRTSCYATLYPDVCYSSLSRYANAVQQDPARLARAAIGVTLSKARNLAVYVSNISREDDYSADTRASAALHDCFSNMGDAVDEIRGSLKQMRQTVAPGSESFRFQMGNVQTWMSAALTEEETCTDGLEDVAEGPIKREVSKRAAKVKKLTSNALALVNIYAEKGTM</sequence>
<evidence type="ECO:0000256" key="2">
    <source>
        <dbReference type="ARBA" id="ARBA00038471"/>
    </source>
</evidence>
<dbReference type="GO" id="GO:0046910">
    <property type="term" value="F:pectinesterase inhibitor activity"/>
    <property type="evidence" value="ECO:0007669"/>
    <property type="project" value="UniProtKB-ARBA"/>
</dbReference>
<dbReference type="AlphaFoldDB" id="A0A9W7LSL9"/>
<comment type="caution">
    <text evidence="5">The sequence shown here is derived from an EMBL/GenBank/DDBJ whole genome shotgun (WGS) entry which is preliminary data.</text>
</comment>
<feature type="signal peptide" evidence="3">
    <location>
        <begin position="1"/>
        <end position="22"/>
    </location>
</feature>
<evidence type="ECO:0000256" key="3">
    <source>
        <dbReference type="SAM" id="SignalP"/>
    </source>
</evidence>
<dbReference type="CDD" id="cd15798">
    <property type="entry name" value="PMEI-like_3"/>
    <property type="match status" value="1"/>
</dbReference>
<dbReference type="EMBL" id="BSYR01000011">
    <property type="protein sequence ID" value="GMI75198.1"/>
    <property type="molecule type" value="Genomic_DNA"/>
</dbReference>
<reference evidence="5" key="1">
    <citation type="submission" date="2023-05" db="EMBL/GenBank/DDBJ databases">
        <title>Genome and transcriptome analyses reveal genes involved in the formation of fine ridges on petal epidermal cells in Hibiscus trionum.</title>
        <authorList>
            <person name="Koshimizu S."/>
            <person name="Masuda S."/>
            <person name="Ishii T."/>
            <person name="Shirasu K."/>
            <person name="Hoshino A."/>
            <person name="Arita M."/>
        </authorList>
    </citation>
    <scope>NUCLEOTIDE SEQUENCE</scope>
    <source>
        <strain evidence="5">Hamamatsu line</strain>
    </source>
</reference>
<dbReference type="Gene3D" id="1.20.140.40">
    <property type="entry name" value="Invertase/pectin methylesterase inhibitor family protein"/>
    <property type="match status" value="1"/>
</dbReference>
<dbReference type="OrthoDB" id="1430376at2759"/>
<dbReference type="Pfam" id="PF04043">
    <property type="entry name" value="PMEI"/>
    <property type="match status" value="1"/>
</dbReference>
<dbReference type="SMART" id="SM00856">
    <property type="entry name" value="PMEI"/>
    <property type="match status" value="1"/>
</dbReference>
<dbReference type="InterPro" id="IPR051955">
    <property type="entry name" value="PME_Inhibitor"/>
</dbReference>
<evidence type="ECO:0000313" key="5">
    <source>
        <dbReference type="EMBL" id="GMI75198.1"/>
    </source>
</evidence>
<dbReference type="Proteomes" id="UP001165190">
    <property type="component" value="Unassembled WGS sequence"/>
</dbReference>
<feature type="chain" id="PRO_5040776627" description="Pectinesterase inhibitor domain-containing protein" evidence="3">
    <location>
        <begin position="23"/>
        <end position="206"/>
    </location>
</feature>
<dbReference type="PANTHER" id="PTHR31080:SF64">
    <property type="entry name" value="PLANT INVERTASE_PECTIN METHYLESTERASE INHIBITOR SUPERFAMILY PROTEIN"/>
    <property type="match status" value="1"/>
</dbReference>
<dbReference type="PANTHER" id="PTHR31080">
    <property type="entry name" value="PECTINESTERASE INHIBITOR-LIKE"/>
    <property type="match status" value="1"/>
</dbReference>
<gene>
    <name evidence="5" type="ORF">HRI_001189100</name>
</gene>
<proteinExistence type="inferred from homology"/>
<comment type="similarity">
    <text evidence="2">Belongs to the PMEI family.</text>
</comment>
<protein>
    <recommendedName>
        <fullName evidence="4">Pectinesterase inhibitor domain-containing protein</fullName>
    </recommendedName>
</protein>
<keyword evidence="6" id="KW-1185">Reference proteome</keyword>
<dbReference type="SUPFAM" id="SSF101148">
    <property type="entry name" value="Plant invertase/pectin methylesterase inhibitor"/>
    <property type="match status" value="1"/>
</dbReference>
<organism evidence="5 6">
    <name type="scientific">Hibiscus trionum</name>
    <name type="common">Flower of an hour</name>
    <dbReference type="NCBI Taxonomy" id="183268"/>
    <lineage>
        <taxon>Eukaryota</taxon>
        <taxon>Viridiplantae</taxon>
        <taxon>Streptophyta</taxon>
        <taxon>Embryophyta</taxon>
        <taxon>Tracheophyta</taxon>
        <taxon>Spermatophyta</taxon>
        <taxon>Magnoliopsida</taxon>
        <taxon>eudicotyledons</taxon>
        <taxon>Gunneridae</taxon>
        <taxon>Pentapetalae</taxon>
        <taxon>rosids</taxon>
        <taxon>malvids</taxon>
        <taxon>Malvales</taxon>
        <taxon>Malvaceae</taxon>
        <taxon>Malvoideae</taxon>
        <taxon>Hibiscus</taxon>
    </lineage>
</organism>
<dbReference type="InterPro" id="IPR006501">
    <property type="entry name" value="Pectinesterase_inhib_dom"/>
</dbReference>
<accession>A0A9W7LSL9</accession>
<keyword evidence="1 3" id="KW-0732">Signal</keyword>
<name>A0A9W7LSL9_HIBTR</name>
<feature type="domain" description="Pectinesterase inhibitor" evidence="4">
    <location>
        <begin position="36"/>
        <end position="196"/>
    </location>
</feature>
<dbReference type="InterPro" id="IPR035513">
    <property type="entry name" value="Invertase/methylesterase_inhib"/>
</dbReference>